<reference evidence="2" key="1">
    <citation type="journal article" date="2020" name="Nature">
        <title>Giant virus diversity and host interactions through global metagenomics.</title>
        <authorList>
            <person name="Schulz F."/>
            <person name="Roux S."/>
            <person name="Paez-Espino D."/>
            <person name="Jungbluth S."/>
            <person name="Walsh D.A."/>
            <person name="Denef V.J."/>
            <person name="McMahon K.D."/>
            <person name="Konstantinidis K.T."/>
            <person name="Eloe-Fadrosh E.A."/>
            <person name="Kyrpides N.C."/>
            <person name="Woyke T."/>
        </authorList>
    </citation>
    <scope>NUCLEOTIDE SEQUENCE</scope>
    <source>
        <strain evidence="2">GVMAG-S-3300012919-55</strain>
    </source>
</reference>
<proteinExistence type="predicted"/>
<organism evidence="2">
    <name type="scientific">viral metagenome</name>
    <dbReference type="NCBI Taxonomy" id="1070528"/>
    <lineage>
        <taxon>unclassified sequences</taxon>
        <taxon>metagenomes</taxon>
        <taxon>organismal metagenomes</taxon>
    </lineage>
</organism>
<keyword evidence="1" id="KW-1133">Transmembrane helix</keyword>
<keyword evidence="1" id="KW-0472">Membrane</keyword>
<evidence type="ECO:0000313" key="2">
    <source>
        <dbReference type="EMBL" id="QHU17776.1"/>
    </source>
</evidence>
<keyword evidence="1" id="KW-0812">Transmembrane</keyword>
<evidence type="ECO:0000256" key="1">
    <source>
        <dbReference type="SAM" id="Phobius"/>
    </source>
</evidence>
<protein>
    <submittedName>
        <fullName evidence="2">Uncharacterized protein</fullName>
    </submittedName>
</protein>
<accession>A0A6C0KKT5</accession>
<dbReference type="AlphaFoldDB" id="A0A6C0KKT5"/>
<dbReference type="EMBL" id="MN740918">
    <property type="protein sequence ID" value="QHU17776.1"/>
    <property type="molecule type" value="Genomic_DNA"/>
</dbReference>
<feature type="transmembrane region" description="Helical" evidence="1">
    <location>
        <begin position="6"/>
        <end position="25"/>
    </location>
</feature>
<sequence>MKFKFILIFIACFIVLHFVLYFFNIDPFEMYEKKQNTVIENEQIDTSIQELTDSLEQLKEINQ</sequence>
<name>A0A6C0KKT5_9ZZZZ</name>